<protein>
    <submittedName>
        <fullName evidence="2">F-box domain-containing protein</fullName>
    </submittedName>
</protein>
<keyword evidence="3" id="KW-1185">Reference proteome</keyword>
<evidence type="ECO:0000259" key="1">
    <source>
        <dbReference type="PROSITE" id="PS50181"/>
    </source>
</evidence>
<dbReference type="PROSITE" id="PS50181">
    <property type="entry name" value="FBOX"/>
    <property type="match status" value="1"/>
</dbReference>
<evidence type="ECO:0000313" key="2">
    <source>
        <dbReference type="EMBL" id="SNW62754.1"/>
    </source>
</evidence>
<gene>
    <name evidence="2" type="ORF">ORPV_850</name>
</gene>
<sequence>MDNVIYPNALFPTLPKEISNKVFTNINPEDILNVCSVNKDTRDNYCSQLIRQAYGNDGYEVIKELNNTQFIKLHNMCWPSLSFLQKQNFKTSLQLLDRSIQLGYLNSKFNELQEMFRAAHRVSHALDKTKLQDLLISHNMRLGEKQSIVQYKTNNEKTLMAKEDYIIMKYVENGEDLSKFRKETIIKILKMLPYSSYPSLAFRRLEPYIFDNTDDGMLLKGIYELPIEECNQLIMDNIDNLESYQYNSVLFYVYTQRKEYDIYLATYLIKYVISDIVNENASSSRYISYCINIGNYELYKLAMIVANRIGGTINPIWNQLLNRNVNTNVLIKPPYNIFKYSILNKYSDVRTYYNALFTKRIYDELNRNGYMSKLIDDLYGDVKSLKTIINKDEVLGDKVAENVLSDFSIIQLFILSYVFKEQFLPYLKIALDNRVK</sequence>
<dbReference type="InterPro" id="IPR001810">
    <property type="entry name" value="F-box_dom"/>
</dbReference>
<proteinExistence type="predicted"/>
<organism evidence="2">
    <name type="scientific">Orpheovirus IHUMI-LCC2</name>
    <dbReference type="NCBI Taxonomy" id="2023057"/>
    <lineage>
        <taxon>Viruses</taxon>
        <taxon>Varidnaviria</taxon>
        <taxon>Bamfordvirae</taxon>
        <taxon>Nucleocytoviricota</taxon>
        <taxon>Megaviricetes</taxon>
        <taxon>Pimascovirales</taxon>
        <taxon>Ocovirineae</taxon>
        <taxon>Orpheoviridae</taxon>
        <taxon>Alphaorpheovirus</taxon>
        <taxon>Alphaorpheovirus massiliense</taxon>
    </lineage>
</organism>
<evidence type="ECO:0000313" key="3">
    <source>
        <dbReference type="Proteomes" id="UP000236316"/>
    </source>
</evidence>
<dbReference type="GeneID" id="35382683"/>
<accession>A0A2I2L5E4</accession>
<feature type="domain" description="F-box" evidence="1">
    <location>
        <begin position="8"/>
        <end position="62"/>
    </location>
</feature>
<dbReference type="EMBL" id="LT906555">
    <property type="protein sequence ID" value="SNW62754.1"/>
    <property type="molecule type" value="Genomic_DNA"/>
</dbReference>
<dbReference type="Proteomes" id="UP000236316">
    <property type="component" value="Segment"/>
</dbReference>
<name>A0A2I2L5E4_9VIRU</name>
<dbReference type="KEGG" id="vg:35382683"/>
<reference evidence="2" key="1">
    <citation type="submission" date="2017-08" db="EMBL/GenBank/DDBJ databases">
        <authorList>
            <consortium name="Urmite Genomes"/>
        </authorList>
    </citation>
    <scope>NUCLEOTIDE SEQUENCE [LARGE SCALE GENOMIC DNA]</scope>
    <source>
        <strain evidence="2">IHUMI-LCC2</strain>
    </source>
</reference>
<dbReference type="RefSeq" id="YP_009449056.1">
    <property type="nucleotide sequence ID" value="NC_036594.1"/>
</dbReference>